<evidence type="ECO:0000313" key="2">
    <source>
        <dbReference type="EMBL" id="MBW7570175.1"/>
    </source>
</evidence>
<dbReference type="EMBL" id="JAGFNY010000011">
    <property type="protein sequence ID" value="MBW7570175.1"/>
    <property type="molecule type" value="Genomic_DNA"/>
</dbReference>
<accession>A0ABS7DFU8</accession>
<protein>
    <recommendedName>
        <fullName evidence="1">Formyl transferase N-terminal domain-containing protein</fullName>
    </recommendedName>
</protein>
<feature type="domain" description="Formyl transferase N-terminal" evidence="1">
    <location>
        <begin position="35"/>
        <end position="129"/>
    </location>
</feature>
<dbReference type="InterPro" id="IPR036477">
    <property type="entry name" value="Formyl_transf_N_sf"/>
</dbReference>
<reference evidence="2 3" key="1">
    <citation type="submission" date="2021-03" db="EMBL/GenBank/DDBJ databases">
        <title>Succinivibrio sp. nov. isolated from feces of cow.</title>
        <authorList>
            <person name="Choi J.-Y."/>
        </authorList>
    </citation>
    <scope>NUCLEOTIDE SEQUENCE [LARGE SCALE GENOMIC DNA]</scope>
    <source>
        <strain evidence="2 3">AGMB01872</strain>
    </source>
</reference>
<dbReference type="SUPFAM" id="SSF53328">
    <property type="entry name" value="Formyltransferase"/>
    <property type="match status" value="1"/>
</dbReference>
<gene>
    <name evidence="2" type="ORF">J5V48_04630</name>
</gene>
<dbReference type="Gene3D" id="3.40.50.170">
    <property type="entry name" value="Formyl transferase, N-terminal domain"/>
    <property type="match status" value="1"/>
</dbReference>
<dbReference type="SUPFAM" id="SSF50486">
    <property type="entry name" value="FMT C-terminal domain-like"/>
    <property type="match status" value="1"/>
</dbReference>
<dbReference type="Gene3D" id="3.10.25.20">
    <property type="match status" value="1"/>
</dbReference>
<dbReference type="InterPro" id="IPR002376">
    <property type="entry name" value="Formyl_transf_N"/>
</dbReference>
<sequence length="228" mass="26367">MDVVFENRPSLPLKINILTSKNSWMNHFDKTLKAKLEKRGHIVRLVDSKTELKSADISFFLSCFEVVGQEFLKISDHNIVVHACDLPNGKGWSPASWQILEGRNQIPLTLFEAVEAVDAGMIYLQDSIKLNGLELLKEWQNILGEKIIKMCLYFTDNYPDIIKKGQEQSGEESFYPRRLPKDSELDINKSIDEQFNLFRIVDNDKYPAFFIKNGKKYVLKIYEESADK</sequence>
<keyword evidence="3" id="KW-1185">Reference proteome</keyword>
<evidence type="ECO:0000259" key="1">
    <source>
        <dbReference type="Pfam" id="PF00551"/>
    </source>
</evidence>
<dbReference type="Proteomes" id="UP000731465">
    <property type="component" value="Unassembled WGS sequence"/>
</dbReference>
<evidence type="ECO:0000313" key="3">
    <source>
        <dbReference type="Proteomes" id="UP000731465"/>
    </source>
</evidence>
<organism evidence="2 3">
    <name type="scientific">Succinivibrio faecicola</name>
    <dbReference type="NCBI Taxonomy" id="2820300"/>
    <lineage>
        <taxon>Bacteria</taxon>
        <taxon>Pseudomonadati</taxon>
        <taxon>Pseudomonadota</taxon>
        <taxon>Gammaproteobacteria</taxon>
        <taxon>Aeromonadales</taxon>
        <taxon>Succinivibrionaceae</taxon>
        <taxon>Succinivibrio</taxon>
    </lineage>
</organism>
<proteinExistence type="predicted"/>
<comment type="caution">
    <text evidence="2">The sequence shown here is derived from an EMBL/GenBank/DDBJ whole genome shotgun (WGS) entry which is preliminary data.</text>
</comment>
<dbReference type="Pfam" id="PF00551">
    <property type="entry name" value="Formyl_trans_N"/>
    <property type="match status" value="1"/>
</dbReference>
<dbReference type="InterPro" id="IPR011034">
    <property type="entry name" value="Formyl_transferase-like_C_sf"/>
</dbReference>
<dbReference type="RefSeq" id="WP_219937394.1">
    <property type="nucleotide sequence ID" value="NZ_JAGFNY010000011.1"/>
</dbReference>
<name>A0ABS7DFU8_9GAMM</name>